<dbReference type="InterPro" id="IPR043519">
    <property type="entry name" value="NT_sf"/>
</dbReference>
<evidence type="ECO:0000313" key="1">
    <source>
        <dbReference type="EMBL" id="GCE14995.1"/>
    </source>
</evidence>
<name>A0A402A7G7_9CHLR</name>
<evidence type="ECO:0000313" key="2">
    <source>
        <dbReference type="Proteomes" id="UP000287352"/>
    </source>
</evidence>
<proteinExistence type="predicted"/>
<dbReference type="AlphaFoldDB" id="A0A402A7G7"/>
<dbReference type="SUPFAM" id="SSF81301">
    <property type="entry name" value="Nucleotidyltransferase"/>
    <property type="match status" value="1"/>
</dbReference>
<accession>A0A402A7G7</accession>
<dbReference type="EMBL" id="BIFR01000002">
    <property type="protein sequence ID" value="GCE14995.1"/>
    <property type="molecule type" value="Genomic_DNA"/>
</dbReference>
<keyword evidence="2" id="KW-1185">Reference proteome</keyword>
<sequence length="65" mass="7624">MTLPNWVSPSVRMHIQMLSEHLQTLLNDNLIGVYLHGSLAMNCFNPQHNDLDLLVLNQHQIFFYF</sequence>
<comment type="caution">
    <text evidence="1">The sequence shown here is derived from an EMBL/GenBank/DDBJ whole genome shotgun (WGS) entry which is preliminary data.</text>
</comment>
<evidence type="ECO:0008006" key="3">
    <source>
        <dbReference type="Google" id="ProtNLM"/>
    </source>
</evidence>
<dbReference type="Proteomes" id="UP000287352">
    <property type="component" value="Unassembled WGS sequence"/>
</dbReference>
<reference evidence="2" key="1">
    <citation type="submission" date="2018-12" db="EMBL/GenBank/DDBJ databases">
        <title>Tengunoibacter tsumagoiensis gen. nov., sp. nov., Dictyobacter kobayashii sp. nov., D. alpinus sp. nov., and D. joshuensis sp. nov. and description of Dictyobacteraceae fam. nov. within the order Ktedonobacterales isolated from Tengu-no-mugimeshi.</title>
        <authorList>
            <person name="Wang C.M."/>
            <person name="Zheng Y."/>
            <person name="Sakai Y."/>
            <person name="Toyoda A."/>
            <person name="Minakuchi Y."/>
            <person name="Abe K."/>
            <person name="Yokota A."/>
            <person name="Yabe S."/>
        </authorList>
    </citation>
    <scope>NUCLEOTIDE SEQUENCE [LARGE SCALE GENOMIC DNA]</scope>
    <source>
        <strain evidence="2">Uno3</strain>
    </source>
</reference>
<protein>
    <recommendedName>
        <fullName evidence="3">Polymerase beta nucleotidyltransferase domain-containing protein</fullName>
    </recommendedName>
</protein>
<organism evidence="1 2">
    <name type="scientific">Tengunoibacter tsumagoiensis</name>
    <dbReference type="NCBI Taxonomy" id="2014871"/>
    <lineage>
        <taxon>Bacteria</taxon>
        <taxon>Bacillati</taxon>
        <taxon>Chloroflexota</taxon>
        <taxon>Ktedonobacteria</taxon>
        <taxon>Ktedonobacterales</taxon>
        <taxon>Dictyobacteraceae</taxon>
        <taxon>Tengunoibacter</taxon>
    </lineage>
</organism>
<gene>
    <name evidence="1" type="ORF">KTT_48540</name>
</gene>